<reference evidence="4 5" key="1">
    <citation type="submission" date="2020-08" db="EMBL/GenBank/DDBJ databases">
        <title>Genomic Encyclopedia of Type Strains, Phase IV (KMG-IV): sequencing the most valuable type-strain genomes for metagenomic binning, comparative biology and taxonomic classification.</title>
        <authorList>
            <person name="Goeker M."/>
        </authorList>
    </citation>
    <scope>NUCLEOTIDE SEQUENCE [LARGE SCALE GENOMIC DNA]</scope>
    <source>
        <strain evidence="4 5">DSM 25799</strain>
    </source>
</reference>
<dbReference type="InterPro" id="IPR001647">
    <property type="entry name" value="HTH_TetR"/>
</dbReference>
<comment type="caution">
    <text evidence="4">The sequence shown here is derived from an EMBL/GenBank/DDBJ whole genome shotgun (WGS) entry which is preliminary data.</text>
</comment>
<keyword evidence="5" id="KW-1185">Reference proteome</keyword>
<dbReference type="Proteomes" id="UP000539953">
    <property type="component" value="Unassembled WGS sequence"/>
</dbReference>
<sequence>MKSKIIENKKEKEKKILSASFDLFTQKDIHQVSVSEIARKAGVAKGTIYLYFKDKYQIRDVLISQESVRIFSDAQKKLEENDIRSLEDSLVFLINQILITLENNPVRLRFIEKNLSLGVFSSHLHSAIDDNTMNIKNIFREKAKENNYQYQDPDTVLYMIVELVGSTCYNSILYNNPLPIQEYKPYLFEAIRSILKGLRINKEFAK</sequence>
<gene>
    <name evidence="4" type="ORF">HNQ47_000050</name>
</gene>
<accession>A0A7W8FWL3</accession>
<proteinExistence type="predicted"/>
<evidence type="ECO:0000256" key="2">
    <source>
        <dbReference type="PROSITE-ProRule" id="PRU00335"/>
    </source>
</evidence>
<dbReference type="Gene3D" id="1.10.357.10">
    <property type="entry name" value="Tetracycline Repressor, domain 2"/>
    <property type="match status" value="1"/>
</dbReference>
<organism evidence="4 5">
    <name type="scientific">Catenisphaera adipataccumulans</name>
    <dbReference type="NCBI Taxonomy" id="700500"/>
    <lineage>
        <taxon>Bacteria</taxon>
        <taxon>Bacillati</taxon>
        <taxon>Bacillota</taxon>
        <taxon>Erysipelotrichia</taxon>
        <taxon>Erysipelotrichales</taxon>
        <taxon>Erysipelotrichaceae</taxon>
        <taxon>Catenisphaera</taxon>
    </lineage>
</organism>
<dbReference type="RefSeq" id="WP_183326435.1">
    <property type="nucleotide sequence ID" value="NZ_JACHHK010000001.1"/>
</dbReference>
<evidence type="ECO:0000259" key="3">
    <source>
        <dbReference type="PROSITE" id="PS50977"/>
    </source>
</evidence>
<keyword evidence="1 2" id="KW-0238">DNA-binding</keyword>
<protein>
    <submittedName>
        <fullName evidence="4">AcrR family transcriptional regulator</fullName>
    </submittedName>
</protein>
<dbReference type="PROSITE" id="PS50977">
    <property type="entry name" value="HTH_TETR_2"/>
    <property type="match status" value="1"/>
</dbReference>
<dbReference type="EMBL" id="JACHHK010000001">
    <property type="protein sequence ID" value="MBB5182047.1"/>
    <property type="molecule type" value="Genomic_DNA"/>
</dbReference>
<feature type="DNA-binding region" description="H-T-H motif" evidence="2">
    <location>
        <begin position="33"/>
        <end position="52"/>
    </location>
</feature>
<dbReference type="InterPro" id="IPR009057">
    <property type="entry name" value="Homeodomain-like_sf"/>
</dbReference>
<dbReference type="InterPro" id="IPR050624">
    <property type="entry name" value="HTH-type_Tx_Regulator"/>
</dbReference>
<dbReference type="Pfam" id="PF00440">
    <property type="entry name" value="TetR_N"/>
    <property type="match status" value="1"/>
</dbReference>
<evidence type="ECO:0000313" key="4">
    <source>
        <dbReference type="EMBL" id="MBB5182047.1"/>
    </source>
</evidence>
<dbReference type="PANTHER" id="PTHR43479">
    <property type="entry name" value="ACREF/ENVCD OPERON REPRESSOR-RELATED"/>
    <property type="match status" value="1"/>
</dbReference>
<feature type="domain" description="HTH tetR-type" evidence="3">
    <location>
        <begin position="10"/>
        <end position="70"/>
    </location>
</feature>
<evidence type="ECO:0000256" key="1">
    <source>
        <dbReference type="ARBA" id="ARBA00023125"/>
    </source>
</evidence>
<dbReference type="SUPFAM" id="SSF46689">
    <property type="entry name" value="Homeodomain-like"/>
    <property type="match status" value="1"/>
</dbReference>
<name>A0A7W8FWL3_9FIRM</name>
<dbReference type="AlphaFoldDB" id="A0A7W8FWL3"/>
<dbReference type="PRINTS" id="PR00455">
    <property type="entry name" value="HTHTETR"/>
</dbReference>
<dbReference type="GO" id="GO:0003677">
    <property type="term" value="F:DNA binding"/>
    <property type="evidence" value="ECO:0007669"/>
    <property type="project" value="UniProtKB-UniRule"/>
</dbReference>
<evidence type="ECO:0000313" key="5">
    <source>
        <dbReference type="Proteomes" id="UP000539953"/>
    </source>
</evidence>
<dbReference type="PANTHER" id="PTHR43479:SF11">
    <property type="entry name" value="ACREF_ENVCD OPERON REPRESSOR-RELATED"/>
    <property type="match status" value="1"/>
</dbReference>